<dbReference type="EMBL" id="LXEU01000063">
    <property type="protein sequence ID" value="OAT50661.1"/>
    <property type="molecule type" value="Genomic_DNA"/>
</dbReference>
<evidence type="ECO:0000313" key="2">
    <source>
        <dbReference type="EMBL" id="OAT50661.1"/>
    </source>
</evidence>
<dbReference type="NCBIfam" id="TIGR03761">
    <property type="entry name" value="ICE_PFL4669"/>
    <property type="match status" value="1"/>
</dbReference>
<proteinExistence type="predicted"/>
<sequence length="237" mass="26603">MTTENETRSDKPGGLTSSLKIEIHSNYAIRLWEGRPQAQAKEGVKKVKHAIMSMPQAIKRSGIIYQDSLADNPWADEAMFRVETLLNEAGEHIKSRVEELEVILKSVPPAVSFSDIASSSPLNIGVYSRSPLGYRCVWVLVGYDQMALKAFQAAHYGLISRNRRDELLSHCAHLIRKVYGVLRLYRTVKVNRADIAIQTKEAQQAIEKLGMPDTDILTGKKRSSFSPPLRKAVQEEK</sequence>
<dbReference type="AlphaFoldDB" id="A0A1B7JRW2"/>
<name>A0A1B7JRW2_9ENTR</name>
<protein>
    <recommendedName>
        <fullName evidence="4">TIGR03761 family integrating conjugative element protein</fullName>
    </recommendedName>
</protein>
<dbReference type="Pfam" id="PF08900">
    <property type="entry name" value="AcaB"/>
    <property type="match status" value="1"/>
</dbReference>
<keyword evidence="3" id="KW-1185">Reference proteome</keyword>
<evidence type="ECO:0000256" key="1">
    <source>
        <dbReference type="SAM" id="MobiDB-lite"/>
    </source>
</evidence>
<feature type="region of interest" description="Disordered" evidence="1">
    <location>
        <begin position="214"/>
        <end position="237"/>
    </location>
</feature>
<gene>
    <name evidence="2" type="ORF">M989_03070</name>
</gene>
<accession>A0A1B7JRW2</accession>
<organism evidence="2 3">
    <name type="scientific">Kluyvera georgiana ATCC 51603</name>
    <dbReference type="NCBI Taxonomy" id="1354264"/>
    <lineage>
        <taxon>Bacteria</taxon>
        <taxon>Pseudomonadati</taxon>
        <taxon>Pseudomonadota</taxon>
        <taxon>Gammaproteobacteria</taxon>
        <taxon>Enterobacterales</taxon>
        <taxon>Enterobacteriaceae</taxon>
        <taxon>Kluyvera</taxon>
    </lineage>
</organism>
<dbReference type="InterPro" id="IPR014996">
    <property type="entry name" value="AcaB"/>
</dbReference>
<comment type="caution">
    <text evidence="2">The sequence shown here is derived from an EMBL/GenBank/DDBJ whole genome shotgun (WGS) entry which is preliminary data.</text>
</comment>
<evidence type="ECO:0008006" key="4">
    <source>
        <dbReference type="Google" id="ProtNLM"/>
    </source>
</evidence>
<evidence type="ECO:0000313" key="3">
    <source>
        <dbReference type="Proteomes" id="UP000078386"/>
    </source>
</evidence>
<dbReference type="PATRIC" id="fig|1354264.4.peg.3202"/>
<reference evidence="2 3" key="1">
    <citation type="submission" date="2016-04" db="EMBL/GenBank/DDBJ databases">
        <title>ATOL: Assembling a taxonomically balanced genome-scale reconstruction of the evolutionary history of the Enterobacteriaceae.</title>
        <authorList>
            <person name="Plunkett G.III."/>
            <person name="Neeno-Eckwall E.C."/>
            <person name="Glasner J.D."/>
            <person name="Perna N.T."/>
        </authorList>
    </citation>
    <scope>NUCLEOTIDE SEQUENCE [LARGE SCALE GENOMIC DNA]</scope>
    <source>
        <strain evidence="2 3">ATCC 51603</strain>
    </source>
</reference>
<dbReference type="RefSeq" id="WP_010615557.1">
    <property type="nucleotide sequence ID" value="NZ_LXEU01000063.1"/>
</dbReference>
<dbReference type="Proteomes" id="UP000078386">
    <property type="component" value="Unassembled WGS sequence"/>
</dbReference>